<comment type="function">
    <text evidence="1">Involved in the import of queuosine (Q) precursors, required for Q precursor salvage.</text>
</comment>
<dbReference type="PANTHER" id="PTHR34300">
    <property type="entry name" value="QUEUOSINE PRECURSOR TRANSPORTER-RELATED"/>
    <property type="match status" value="1"/>
</dbReference>
<evidence type="ECO:0000256" key="1">
    <source>
        <dbReference type="HAMAP-Rule" id="MF_02088"/>
    </source>
</evidence>
<dbReference type="PATRIC" id="fig|472175.3.peg.3171"/>
<keyword evidence="1" id="KW-1133">Transmembrane helix</keyword>
<dbReference type="OrthoDB" id="7065604at2"/>
<comment type="subcellular location">
    <subcellularLocation>
        <location evidence="1">Cell inner membrane</location>
        <topology evidence="1">Multi-pass membrane protein</topology>
    </subcellularLocation>
</comment>
<keyword evidence="1" id="KW-0997">Cell inner membrane</keyword>
<evidence type="ECO:0000313" key="3">
    <source>
        <dbReference type="Proteomes" id="UP000053675"/>
    </source>
</evidence>
<feature type="transmembrane region" description="Helical" evidence="1">
    <location>
        <begin position="31"/>
        <end position="51"/>
    </location>
</feature>
<dbReference type="HAMAP" id="MF_02088">
    <property type="entry name" value="Q_prec_transport"/>
    <property type="match status" value="1"/>
</dbReference>
<keyword evidence="1" id="KW-0812">Transmembrane</keyword>
<organism evidence="2 3">
    <name type="scientific">Nitratireductor basaltis</name>
    <dbReference type="NCBI Taxonomy" id="472175"/>
    <lineage>
        <taxon>Bacteria</taxon>
        <taxon>Pseudomonadati</taxon>
        <taxon>Pseudomonadota</taxon>
        <taxon>Alphaproteobacteria</taxon>
        <taxon>Hyphomicrobiales</taxon>
        <taxon>Phyllobacteriaceae</taxon>
        <taxon>Nitratireductor</taxon>
    </lineage>
</organism>
<evidence type="ECO:0000313" key="2">
    <source>
        <dbReference type="EMBL" id="KFB08919.1"/>
    </source>
</evidence>
<sequence>MTRIYAVWPFVAAMAVTVVASNILVQYPFSHLGLGEILTWGAFTYPAAFLINDLTNRRFGPVAARRVVLVGFALAVLLSIWLATPRIALASGTAFLSAQLLDTAVFNRLRGDAWWRAPLISTLIGSVLDTVLFFSIAFAGVFAFLDTGLGLSDGSLAFEVPLLGFGAMVPLWFSLALGDFGVKILVGLAMLVPYRGILAITQPAEAAG</sequence>
<keyword evidence="1" id="KW-0472">Membrane</keyword>
<dbReference type="AlphaFoldDB" id="A0A084U7I3"/>
<keyword evidence="1" id="KW-0813">Transport</keyword>
<name>A0A084U7I3_9HYPH</name>
<dbReference type="EMBL" id="JMQM01000002">
    <property type="protein sequence ID" value="KFB08919.1"/>
    <property type="molecule type" value="Genomic_DNA"/>
</dbReference>
<dbReference type="STRING" id="472175.EL18_03174"/>
<feature type="transmembrane region" description="Helical" evidence="1">
    <location>
        <begin position="63"/>
        <end position="81"/>
    </location>
</feature>
<keyword evidence="1" id="KW-1003">Cell membrane</keyword>
<comment type="caution">
    <text evidence="2">The sequence shown here is derived from an EMBL/GenBank/DDBJ whole genome shotgun (WGS) entry which is preliminary data.</text>
</comment>
<proteinExistence type="inferred from homology"/>
<feature type="transmembrane region" description="Helical" evidence="1">
    <location>
        <begin position="7"/>
        <end position="25"/>
    </location>
</feature>
<dbReference type="Pfam" id="PF02592">
    <property type="entry name" value="Vut_1"/>
    <property type="match status" value="1"/>
</dbReference>
<accession>A0A084U7I3</accession>
<dbReference type="InterPro" id="IPR003744">
    <property type="entry name" value="YhhQ"/>
</dbReference>
<keyword evidence="3" id="KW-1185">Reference proteome</keyword>
<gene>
    <name evidence="2" type="ORF">EL18_03174</name>
</gene>
<dbReference type="GO" id="GO:0005886">
    <property type="term" value="C:plasma membrane"/>
    <property type="evidence" value="ECO:0007669"/>
    <property type="project" value="UniProtKB-SubCell"/>
</dbReference>
<dbReference type="Proteomes" id="UP000053675">
    <property type="component" value="Unassembled WGS sequence"/>
</dbReference>
<protein>
    <recommendedName>
        <fullName evidence="1">Probable queuosine precursor transporter</fullName>
        <shortName evidence="1">Q precursor transporter</shortName>
    </recommendedName>
</protein>
<comment type="similarity">
    <text evidence="1">Belongs to the vitamin uptake transporter (VUT/ECF) (TC 2.A.88) family. Q precursor transporter subfamily.</text>
</comment>
<feature type="transmembrane region" description="Helical" evidence="1">
    <location>
        <begin position="165"/>
        <end position="192"/>
    </location>
</feature>
<reference evidence="2 3" key="1">
    <citation type="submission" date="2014-05" db="EMBL/GenBank/DDBJ databases">
        <title>Draft Genome Sequence of Nitratireductor basaltis Strain UMTGB225, A Marine Bacterium Isolated from Green Barrel Tunicate.</title>
        <authorList>
            <person name="Gan H.Y."/>
        </authorList>
    </citation>
    <scope>NUCLEOTIDE SEQUENCE [LARGE SCALE GENOMIC DNA]</scope>
    <source>
        <strain evidence="2 3">UMTGB225</strain>
    </source>
</reference>
<dbReference type="GO" id="GO:0022857">
    <property type="term" value="F:transmembrane transporter activity"/>
    <property type="evidence" value="ECO:0007669"/>
    <property type="project" value="UniProtKB-UniRule"/>
</dbReference>
<dbReference type="PANTHER" id="PTHR34300:SF1">
    <property type="entry name" value="QUEUOSINE PRECURSOR TRANSPORTER"/>
    <property type="match status" value="1"/>
</dbReference>
<feature type="transmembrane region" description="Helical" evidence="1">
    <location>
        <begin position="119"/>
        <end position="145"/>
    </location>
</feature>
<dbReference type="eggNOG" id="COG1738">
    <property type="taxonomic scope" value="Bacteria"/>
</dbReference>
<dbReference type="RefSeq" id="WP_051914360.1">
    <property type="nucleotide sequence ID" value="NZ_JMQM01000002.1"/>
</dbReference>